<reference evidence="2" key="1">
    <citation type="submission" date="2016-03" db="EMBL/GenBank/DDBJ databases">
        <title>Co-evolution between Pasteurellaceae and their hosts.</title>
        <authorList>
            <person name="Hansen M.J."/>
            <person name="Bojesen A.M."/>
            <person name="Planet P."/>
        </authorList>
    </citation>
    <scope>NUCLEOTIDE SEQUENCE</scope>
    <source>
        <strain evidence="2">146/S8/89</strain>
    </source>
</reference>
<dbReference type="InterPro" id="IPR027417">
    <property type="entry name" value="P-loop_NTPase"/>
</dbReference>
<evidence type="ECO:0000313" key="3">
    <source>
        <dbReference type="Proteomes" id="UP001155500"/>
    </source>
</evidence>
<keyword evidence="3" id="KW-1185">Reference proteome</keyword>
<dbReference type="PANTHER" id="PTHR43581">
    <property type="entry name" value="ATP/GTP PHOSPHATASE"/>
    <property type="match status" value="1"/>
</dbReference>
<keyword evidence="2" id="KW-0255">Endonuclease</keyword>
<dbReference type="InterPro" id="IPR034139">
    <property type="entry name" value="TOPRIM_OLD"/>
</dbReference>
<name>A0A9X4PAL3_9PAST</name>
<dbReference type="AlphaFoldDB" id="A0A9X4PAL3"/>
<comment type="caution">
    <text evidence="2">The sequence shown here is derived from an EMBL/GenBank/DDBJ whole genome shotgun (WGS) entry which is preliminary data.</text>
</comment>
<dbReference type="SUPFAM" id="SSF52540">
    <property type="entry name" value="P-loop containing nucleoside triphosphate hydrolases"/>
    <property type="match status" value="1"/>
</dbReference>
<dbReference type="Pfam" id="PF11398">
    <property type="entry name" value="DUF2813"/>
    <property type="match status" value="1"/>
</dbReference>
<evidence type="ECO:0000259" key="1">
    <source>
        <dbReference type="Pfam" id="PF20469"/>
    </source>
</evidence>
<dbReference type="InterPro" id="IPR022602">
    <property type="entry name" value="DUF2813"/>
</dbReference>
<gene>
    <name evidence="2" type="ORF">A6A20_00510</name>
</gene>
<dbReference type="CDD" id="cd01026">
    <property type="entry name" value="TOPRIM_OLD"/>
    <property type="match status" value="1"/>
</dbReference>
<dbReference type="PANTHER" id="PTHR43581:SF2">
    <property type="entry name" value="EXCINUCLEASE ATPASE SUBUNIT"/>
    <property type="match status" value="1"/>
</dbReference>
<dbReference type="Gene3D" id="3.40.50.300">
    <property type="entry name" value="P-loop containing nucleotide triphosphate hydrolases"/>
    <property type="match status" value="1"/>
</dbReference>
<accession>A0A9X4PAL3</accession>
<dbReference type="Pfam" id="PF20469">
    <property type="entry name" value="OLD-like_TOPRIM"/>
    <property type="match status" value="1"/>
</dbReference>
<dbReference type="GO" id="GO:0004519">
    <property type="term" value="F:endonuclease activity"/>
    <property type="evidence" value="ECO:0007669"/>
    <property type="project" value="UniProtKB-KW"/>
</dbReference>
<dbReference type="InterPro" id="IPR051396">
    <property type="entry name" value="Bact_Antivir_Def_Nuclease"/>
</dbReference>
<dbReference type="Proteomes" id="UP001155500">
    <property type="component" value="Unassembled WGS sequence"/>
</dbReference>
<keyword evidence="2" id="KW-0540">Nuclease</keyword>
<sequence length="532" mass="62742">MYLYNIDIVGFRGINRLSMQLRPEMVLIGENAWGKSSLLSALSLIFNPNKSLYQFTPDDFHLEYQADQDETRQHRHITLLFRFCEKYQGELEQQNTPLYQQVMVSHQPDQPKHIYLRVTGDWLENDNIITDYSFLDPQGETLQPLSKEKLVYSLISQHPVYRFRDAQLQQDFHQLSPLLLDQPRQPEQEKIQEEIRAVALLLRYYFLQQDQYRQLIHQLKDTSLLWQKAQSLTQKLQQPNSDHLKKRLFQALSSLFIQHKNIHFNKNTRPIILFEDLGANLHPRMMAIAWCLAQSLPIQRITTTNSVELLAQVELFSICRLVRYQSDTQAYQLTHHHINKEDLRRLNFHVHYNRSLALFARMWILVEGETEVWILSELAKLLDIHLDIYGIRLVEFAQSGLKPLIKYAKAMGIQWYVLTDGDDAGLKYAEIVKNMLPEYENASQRLTVLPQKDIEHFFYTQGFSQIFIRLARWQPHKNYYPTSKIIQRAIQRSSKPDLALALCAEMRKQGKNAIPSLFRHLFRKVLALTKEN</sequence>
<proteinExistence type="predicted"/>
<dbReference type="RefSeq" id="WP_279571644.1">
    <property type="nucleotide sequence ID" value="NZ_LWID01000001.1"/>
</dbReference>
<dbReference type="EMBL" id="LWID01000001">
    <property type="protein sequence ID" value="MDG6894144.1"/>
    <property type="molecule type" value="Genomic_DNA"/>
</dbReference>
<evidence type="ECO:0000313" key="2">
    <source>
        <dbReference type="EMBL" id="MDG6894144.1"/>
    </source>
</evidence>
<feature type="domain" description="OLD protein-like TOPRIM" evidence="1">
    <location>
        <begin position="358"/>
        <end position="422"/>
    </location>
</feature>
<protein>
    <submittedName>
        <fullName evidence="2">ATP-dependent endonuclease</fullName>
    </submittedName>
</protein>
<organism evidence="2 3">
    <name type="scientific">Volucribacter amazonae</name>
    <dbReference type="NCBI Taxonomy" id="256731"/>
    <lineage>
        <taxon>Bacteria</taxon>
        <taxon>Pseudomonadati</taxon>
        <taxon>Pseudomonadota</taxon>
        <taxon>Gammaproteobacteria</taxon>
        <taxon>Pasteurellales</taxon>
        <taxon>Pasteurellaceae</taxon>
        <taxon>Volucribacter</taxon>
    </lineage>
</organism>
<keyword evidence="2" id="KW-0378">Hydrolase</keyword>